<sequence length="408" mass="46751">MSPSDKNYKIKLFENNRIGDIEAKSMPVHESAWKPLLNGLMIIGISVPTVPKNSGVCPLLYWKSLKRIMQVFWTQILLITLLINAYEVFSLRQKKYFIVLVDTMLLIVLRISTQSILLKLVTYLENMENLFFTFPGKSSWKVNFKRWAGIWCFFVFVYNIAAISNVIIVITDISYKCPTLNDLSLHLKRWPSLVNFIHVMFPVLIICRTVLSNYAPTIIALLCCFVFKMERKVIQNQNLKIAERIRNGFSNEALAETSTIMHDTTIFLQSVSESMSLTILILISYWISNLFVCITNILHDTAAGIHMQVFLMCVVVIFSSMFIYLVYLAFTIRQEYLSLKDILLAVAESDSKLFERVSTAINFELFGRIHEGLEGKVLVTPLDLFTVDTNLILTVLGAVITYSVIIFQ</sequence>
<feature type="transmembrane region" description="Helical" evidence="1">
    <location>
        <begin position="148"/>
        <end position="171"/>
    </location>
</feature>
<reference evidence="2" key="1">
    <citation type="submission" date="2020-08" db="EMBL/GenBank/DDBJ databases">
        <title>Multicomponent nature underlies the extraordinary mechanical properties of spider dragline silk.</title>
        <authorList>
            <person name="Kono N."/>
            <person name="Nakamura H."/>
            <person name="Mori M."/>
            <person name="Yoshida Y."/>
            <person name="Ohtoshi R."/>
            <person name="Malay A.D."/>
            <person name="Moran D.A.P."/>
            <person name="Tomita M."/>
            <person name="Numata K."/>
            <person name="Arakawa K."/>
        </authorList>
    </citation>
    <scope>NUCLEOTIDE SEQUENCE</scope>
</reference>
<feature type="transmembrane region" description="Helical" evidence="1">
    <location>
        <begin position="192"/>
        <end position="211"/>
    </location>
</feature>
<keyword evidence="1" id="KW-0812">Transmembrane</keyword>
<evidence type="ECO:0000256" key="1">
    <source>
        <dbReference type="SAM" id="Phobius"/>
    </source>
</evidence>
<evidence type="ECO:0000313" key="3">
    <source>
        <dbReference type="Proteomes" id="UP000887013"/>
    </source>
</evidence>
<feature type="transmembrane region" description="Helical" evidence="1">
    <location>
        <begin position="277"/>
        <end position="297"/>
    </location>
</feature>
<dbReference type="AlphaFoldDB" id="A0A8X6NXI6"/>
<name>A0A8X6NXI6_NEPPI</name>
<proteinExistence type="predicted"/>
<dbReference type="Proteomes" id="UP000887013">
    <property type="component" value="Unassembled WGS sequence"/>
</dbReference>
<keyword evidence="1" id="KW-1133">Transmembrane helix</keyword>
<protein>
    <submittedName>
        <fullName evidence="2">Uncharacterized protein</fullName>
    </submittedName>
</protein>
<gene>
    <name evidence="2" type="primary">AVEN_1238_1</name>
    <name evidence="2" type="ORF">NPIL_56151</name>
</gene>
<evidence type="ECO:0000313" key="2">
    <source>
        <dbReference type="EMBL" id="GFT39716.1"/>
    </source>
</evidence>
<keyword evidence="1" id="KW-0472">Membrane</keyword>
<feature type="transmembrane region" description="Helical" evidence="1">
    <location>
        <begin position="389"/>
        <end position="407"/>
    </location>
</feature>
<organism evidence="2 3">
    <name type="scientific">Nephila pilipes</name>
    <name type="common">Giant wood spider</name>
    <name type="synonym">Nephila maculata</name>
    <dbReference type="NCBI Taxonomy" id="299642"/>
    <lineage>
        <taxon>Eukaryota</taxon>
        <taxon>Metazoa</taxon>
        <taxon>Ecdysozoa</taxon>
        <taxon>Arthropoda</taxon>
        <taxon>Chelicerata</taxon>
        <taxon>Arachnida</taxon>
        <taxon>Araneae</taxon>
        <taxon>Araneomorphae</taxon>
        <taxon>Entelegynae</taxon>
        <taxon>Araneoidea</taxon>
        <taxon>Nephilidae</taxon>
        <taxon>Nephila</taxon>
    </lineage>
</organism>
<comment type="caution">
    <text evidence="2">The sequence shown here is derived from an EMBL/GenBank/DDBJ whole genome shotgun (WGS) entry which is preliminary data.</text>
</comment>
<dbReference type="OrthoDB" id="6429251at2759"/>
<accession>A0A8X6NXI6</accession>
<feature type="transmembrane region" description="Helical" evidence="1">
    <location>
        <begin position="96"/>
        <end position="117"/>
    </location>
</feature>
<feature type="transmembrane region" description="Helical" evidence="1">
    <location>
        <begin position="68"/>
        <end position="89"/>
    </location>
</feature>
<keyword evidence="3" id="KW-1185">Reference proteome</keyword>
<feature type="transmembrane region" description="Helical" evidence="1">
    <location>
        <begin position="309"/>
        <end position="330"/>
    </location>
</feature>
<dbReference type="EMBL" id="BMAW01109703">
    <property type="protein sequence ID" value="GFT39716.1"/>
    <property type="molecule type" value="Genomic_DNA"/>
</dbReference>